<reference evidence="1 2" key="1">
    <citation type="submission" date="2013-02" db="EMBL/GenBank/DDBJ databases">
        <title>The Genome Sequence of Acinetobacter beijerinckii ANC 3835.</title>
        <authorList>
            <consortium name="The Broad Institute Genome Sequencing Platform"/>
            <consortium name="The Broad Institute Genome Sequencing Center for Infectious Disease"/>
            <person name="Cerqueira G."/>
            <person name="Feldgarden M."/>
            <person name="Courvalin P."/>
            <person name="Perichon B."/>
            <person name="Grillot-Courvalin C."/>
            <person name="Clermont D."/>
            <person name="Rocha E."/>
            <person name="Yoon E.-J."/>
            <person name="Nemec A."/>
            <person name="Walker B."/>
            <person name="Young S.K."/>
            <person name="Zeng Q."/>
            <person name="Gargeya S."/>
            <person name="Fitzgerald M."/>
            <person name="Haas B."/>
            <person name="Abouelleil A."/>
            <person name="Alvarado L."/>
            <person name="Arachchi H.M."/>
            <person name="Berlin A.M."/>
            <person name="Chapman S.B."/>
            <person name="Dewar J."/>
            <person name="Goldberg J."/>
            <person name="Griggs A."/>
            <person name="Gujja S."/>
            <person name="Hansen M."/>
            <person name="Howarth C."/>
            <person name="Imamovic A."/>
            <person name="Larimer J."/>
            <person name="McCowan C."/>
            <person name="Murphy C."/>
            <person name="Neiman D."/>
            <person name="Pearson M."/>
            <person name="Priest M."/>
            <person name="Roberts A."/>
            <person name="Saif S."/>
            <person name="Shea T."/>
            <person name="Sisk P."/>
            <person name="Sykes S."/>
            <person name="Wortman J."/>
            <person name="Nusbaum C."/>
            <person name="Birren B."/>
        </authorList>
    </citation>
    <scope>NUCLEOTIDE SEQUENCE [LARGE SCALE GENOMIC DNA]</scope>
    <source>
        <strain evidence="1 2">ANC 3835</strain>
    </source>
</reference>
<sequence>MVIILKLCIGGDLDGIKIDLNKKRFNAGEIEAGKSSKYYKQIYVKNDKIYSFWICEDSDILEISKRIEQILSNPQ</sequence>
<dbReference type="Proteomes" id="UP000018417">
    <property type="component" value="Unassembled WGS sequence"/>
</dbReference>
<evidence type="ECO:0000313" key="2">
    <source>
        <dbReference type="Proteomes" id="UP000018417"/>
    </source>
</evidence>
<accession>N9FJQ2</accession>
<evidence type="ECO:0000313" key="1">
    <source>
        <dbReference type="EMBL" id="ENW05156.1"/>
    </source>
</evidence>
<dbReference type="EMBL" id="APQK01000012">
    <property type="protein sequence ID" value="ENW05156.1"/>
    <property type="molecule type" value="Genomic_DNA"/>
</dbReference>
<comment type="caution">
    <text evidence="1">The sequence shown here is derived from an EMBL/GenBank/DDBJ whole genome shotgun (WGS) entry which is preliminary data.</text>
</comment>
<gene>
    <name evidence="1" type="ORF">F934_01888</name>
</gene>
<dbReference type="PATRIC" id="fig|1217649.3.peg.1823"/>
<protein>
    <submittedName>
        <fullName evidence="1">Uncharacterized protein</fullName>
    </submittedName>
</protein>
<dbReference type="AlphaFoldDB" id="N9FJQ2"/>
<dbReference type="HOGENOM" id="CLU_190413_2_0_6"/>
<proteinExistence type="predicted"/>
<name>N9FJQ2_9GAMM</name>
<organism evidence="1 2">
    <name type="scientific">Acinetobacter beijerinckii ANC 3835</name>
    <dbReference type="NCBI Taxonomy" id="1217649"/>
    <lineage>
        <taxon>Bacteria</taxon>
        <taxon>Pseudomonadati</taxon>
        <taxon>Pseudomonadota</taxon>
        <taxon>Gammaproteobacteria</taxon>
        <taxon>Moraxellales</taxon>
        <taxon>Moraxellaceae</taxon>
        <taxon>Acinetobacter</taxon>
    </lineage>
</organism>